<name>A0AAE1Y6J9_9LAMI</name>
<reference evidence="1" key="1">
    <citation type="submission" date="2020-06" db="EMBL/GenBank/DDBJ databases">
        <authorList>
            <person name="Li T."/>
            <person name="Hu X."/>
            <person name="Zhang T."/>
            <person name="Song X."/>
            <person name="Zhang H."/>
            <person name="Dai N."/>
            <person name="Sheng W."/>
            <person name="Hou X."/>
            <person name="Wei L."/>
        </authorList>
    </citation>
    <scope>NUCLEOTIDE SEQUENCE</scope>
    <source>
        <strain evidence="1">3651</strain>
        <tissue evidence="1">Leaf</tissue>
    </source>
</reference>
<protein>
    <submittedName>
        <fullName evidence="1">Uncharacterized protein</fullName>
    </submittedName>
</protein>
<dbReference type="Proteomes" id="UP001293254">
    <property type="component" value="Unassembled WGS sequence"/>
</dbReference>
<accession>A0AAE1Y6J9</accession>
<gene>
    <name evidence="1" type="ORF">Salat_1656400</name>
</gene>
<proteinExistence type="predicted"/>
<sequence>METPPQLRPQKCHFYSEDGRSRMMFSFIMLYAGRLRKGSKQDDPRRPNKVALSFAGHAVTRMWGWEFKEEKYAWHLERLRTRYLTLKAILENLNFQTSRKISPRSV</sequence>
<evidence type="ECO:0000313" key="2">
    <source>
        <dbReference type="Proteomes" id="UP001293254"/>
    </source>
</evidence>
<keyword evidence="2" id="KW-1185">Reference proteome</keyword>
<evidence type="ECO:0000313" key="1">
    <source>
        <dbReference type="EMBL" id="KAK4424628.1"/>
    </source>
</evidence>
<reference evidence="1" key="2">
    <citation type="journal article" date="2024" name="Plant">
        <title>Genomic evolution and insights into agronomic trait innovations of Sesamum species.</title>
        <authorList>
            <person name="Miao H."/>
            <person name="Wang L."/>
            <person name="Qu L."/>
            <person name="Liu H."/>
            <person name="Sun Y."/>
            <person name="Le M."/>
            <person name="Wang Q."/>
            <person name="Wei S."/>
            <person name="Zheng Y."/>
            <person name="Lin W."/>
            <person name="Duan Y."/>
            <person name="Cao H."/>
            <person name="Xiong S."/>
            <person name="Wang X."/>
            <person name="Wei L."/>
            <person name="Li C."/>
            <person name="Ma Q."/>
            <person name="Ju M."/>
            <person name="Zhao R."/>
            <person name="Li G."/>
            <person name="Mu C."/>
            <person name="Tian Q."/>
            <person name="Mei H."/>
            <person name="Zhang T."/>
            <person name="Gao T."/>
            <person name="Zhang H."/>
        </authorList>
    </citation>
    <scope>NUCLEOTIDE SEQUENCE</scope>
    <source>
        <strain evidence="1">3651</strain>
    </source>
</reference>
<dbReference type="AlphaFoldDB" id="A0AAE1Y6J9"/>
<comment type="caution">
    <text evidence="1">The sequence shown here is derived from an EMBL/GenBank/DDBJ whole genome shotgun (WGS) entry which is preliminary data.</text>
</comment>
<dbReference type="EMBL" id="JACGWO010000006">
    <property type="protein sequence ID" value="KAK4424628.1"/>
    <property type="molecule type" value="Genomic_DNA"/>
</dbReference>
<organism evidence="1 2">
    <name type="scientific">Sesamum alatum</name>
    <dbReference type="NCBI Taxonomy" id="300844"/>
    <lineage>
        <taxon>Eukaryota</taxon>
        <taxon>Viridiplantae</taxon>
        <taxon>Streptophyta</taxon>
        <taxon>Embryophyta</taxon>
        <taxon>Tracheophyta</taxon>
        <taxon>Spermatophyta</taxon>
        <taxon>Magnoliopsida</taxon>
        <taxon>eudicotyledons</taxon>
        <taxon>Gunneridae</taxon>
        <taxon>Pentapetalae</taxon>
        <taxon>asterids</taxon>
        <taxon>lamiids</taxon>
        <taxon>Lamiales</taxon>
        <taxon>Pedaliaceae</taxon>
        <taxon>Sesamum</taxon>
    </lineage>
</organism>